<dbReference type="GeneID" id="20248191"/>
<evidence type="ECO:0000256" key="1">
    <source>
        <dbReference type="SAM" id="SignalP"/>
    </source>
</evidence>
<dbReference type="CTD" id="20248191"/>
<evidence type="ECO:0000313" key="3">
    <source>
        <dbReference type="Proteomes" id="UP000030746"/>
    </source>
</evidence>
<organism evidence="2 3">
    <name type="scientific">Lottia gigantea</name>
    <name type="common">Giant owl limpet</name>
    <dbReference type="NCBI Taxonomy" id="225164"/>
    <lineage>
        <taxon>Eukaryota</taxon>
        <taxon>Metazoa</taxon>
        <taxon>Spiralia</taxon>
        <taxon>Lophotrochozoa</taxon>
        <taxon>Mollusca</taxon>
        <taxon>Gastropoda</taxon>
        <taxon>Patellogastropoda</taxon>
        <taxon>Lottioidea</taxon>
        <taxon>Lottiidae</taxon>
        <taxon>Lottia</taxon>
    </lineage>
</organism>
<dbReference type="KEGG" id="lgi:LOTGIDRAFT_230049"/>
<dbReference type="Gene3D" id="1.20.120.20">
    <property type="entry name" value="Apolipoprotein"/>
    <property type="match status" value="1"/>
</dbReference>
<feature type="signal peptide" evidence="1">
    <location>
        <begin position="1"/>
        <end position="16"/>
    </location>
</feature>
<proteinExistence type="predicted"/>
<accession>V4B3Q0</accession>
<sequence>MKVLLLTLLLVATANAGLFSGLKDTFEKIGHDISNTFKGVVGGVQTTEKAFLPYAKDVAKNLLKQTAESGISVLSTAVTDLATNAFKGLFHLGRDTSIVEKLVNFEHSVKEAIHEGVDQLMPFIHSGIEEFETLANKVSSLDFDLPTLEKEIGNILIGHHIVSGQFLKDLESTVMSIGQELLGGHKRGIMESLKGITDTLTGTFSPALKNIGDFFNNAGEALKTVASNIITSVSQNIGQLAGKLSPHIDALKQHGANLIKTATDSLSAIKDATGDILNQTAQNVGGTLTDALGKIGGQN</sequence>
<feature type="chain" id="PRO_5004719258" evidence="1">
    <location>
        <begin position="17"/>
        <end position="299"/>
    </location>
</feature>
<keyword evidence="1" id="KW-0732">Signal</keyword>
<keyword evidence="3" id="KW-1185">Reference proteome</keyword>
<evidence type="ECO:0000313" key="2">
    <source>
        <dbReference type="EMBL" id="ESP05013.1"/>
    </source>
</evidence>
<dbReference type="HOGENOM" id="CLU_931494_0_0_1"/>
<dbReference type="Proteomes" id="UP000030746">
    <property type="component" value="Unassembled WGS sequence"/>
</dbReference>
<dbReference type="RefSeq" id="XP_009044522.1">
    <property type="nucleotide sequence ID" value="XM_009046274.1"/>
</dbReference>
<dbReference type="OMA" id="EHEMKDM"/>
<dbReference type="EMBL" id="KB199651">
    <property type="protein sequence ID" value="ESP05013.1"/>
    <property type="molecule type" value="Genomic_DNA"/>
</dbReference>
<name>V4B3Q0_LOTGI</name>
<dbReference type="AlphaFoldDB" id="V4B3Q0"/>
<reference evidence="2 3" key="1">
    <citation type="journal article" date="2013" name="Nature">
        <title>Insights into bilaterian evolution from three spiralian genomes.</title>
        <authorList>
            <person name="Simakov O."/>
            <person name="Marletaz F."/>
            <person name="Cho S.J."/>
            <person name="Edsinger-Gonzales E."/>
            <person name="Havlak P."/>
            <person name="Hellsten U."/>
            <person name="Kuo D.H."/>
            <person name="Larsson T."/>
            <person name="Lv J."/>
            <person name="Arendt D."/>
            <person name="Savage R."/>
            <person name="Osoegawa K."/>
            <person name="de Jong P."/>
            <person name="Grimwood J."/>
            <person name="Chapman J.A."/>
            <person name="Shapiro H."/>
            <person name="Aerts A."/>
            <person name="Otillar R.P."/>
            <person name="Terry A.Y."/>
            <person name="Boore J.L."/>
            <person name="Grigoriev I.V."/>
            <person name="Lindberg D.R."/>
            <person name="Seaver E.C."/>
            <person name="Weisblat D.A."/>
            <person name="Putnam N.H."/>
            <person name="Rokhsar D.S."/>
        </authorList>
    </citation>
    <scope>NUCLEOTIDE SEQUENCE [LARGE SCALE GENOMIC DNA]</scope>
</reference>
<dbReference type="OrthoDB" id="6116554at2759"/>
<gene>
    <name evidence="2" type="ORF">LOTGIDRAFT_230049</name>
</gene>
<protein>
    <submittedName>
        <fullName evidence="2">Uncharacterized protein</fullName>
    </submittedName>
</protein>